<reference evidence="1 2" key="1">
    <citation type="journal article" date="2015" name="Nature">
        <title>rRNA introns, odd ribosomes, and small enigmatic genomes across a large radiation of phyla.</title>
        <authorList>
            <person name="Brown C.T."/>
            <person name="Hug L.A."/>
            <person name="Thomas B.C."/>
            <person name="Sharon I."/>
            <person name="Castelle C.J."/>
            <person name="Singh A."/>
            <person name="Wilkins M.J."/>
            <person name="Williams K.H."/>
            <person name="Banfield J.F."/>
        </authorList>
    </citation>
    <scope>NUCLEOTIDE SEQUENCE [LARGE SCALE GENOMIC DNA]</scope>
</reference>
<dbReference type="Proteomes" id="UP000034669">
    <property type="component" value="Unassembled WGS sequence"/>
</dbReference>
<dbReference type="AlphaFoldDB" id="A0A0G1F5D0"/>
<accession>A0A0G1F5D0</accession>
<organism evidence="1 2">
    <name type="scientific">Candidatus Woesebacteria bacterium GW2011_GWA1_43_12</name>
    <dbReference type="NCBI Taxonomy" id="1618557"/>
    <lineage>
        <taxon>Bacteria</taxon>
        <taxon>Candidatus Woeseibacteriota</taxon>
    </lineage>
</organism>
<sequence>ATPVCSGPTQAASGALASADFTEMVGQGVIKQEFATRVLANTDMNLSSTDPATGTFQTHVYFAPKSKAFKAKNLFDNSGDCSTAGAVNVCIPGTNF</sequence>
<feature type="non-terminal residue" evidence="1">
    <location>
        <position position="1"/>
    </location>
</feature>
<proteinExistence type="predicted"/>
<gene>
    <name evidence="1" type="ORF">UV66_C0004G0028</name>
</gene>
<evidence type="ECO:0000313" key="1">
    <source>
        <dbReference type="EMBL" id="KKS90386.1"/>
    </source>
</evidence>
<protein>
    <submittedName>
        <fullName evidence="1">Uncharacterized protein</fullName>
    </submittedName>
</protein>
<name>A0A0G1F5D0_9BACT</name>
<evidence type="ECO:0000313" key="2">
    <source>
        <dbReference type="Proteomes" id="UP000034669"/>
    </source>
</evidence>
<dbReference type="EMBL" id="LCFI01000004">
    <property type="protein sequence ID" value="KKS90386.1"/>
    <property type="molecule type" value="Genomic_DNA"/>
</dbReference>
<comment type="caution">
    <text evidence="1">The sequence shown here is derived from an EMBL/GenBank/DDBJ whole genome shotgun (WGS) entry which is preliminary data.</text>
</comment>